<name>A0A7J6S6X6_PEROL</name>
<feature type="region of interest" description="Disordered" evidence="1">
    <location>
        <begin position="240"/>
        <end position="299"/>
    </location>
</feature>
<proteinExistence type="predicted"/>
<feature type="chain" id="PRO_5029531394" description="Immunoglobulin super DCC subclass member" evidence="2">
    <location>
        <begin position="16"/>
        <end position="588"/>
    </location>
</feature>
<evidence type="ECO:0000256" key="1">
    <source>
        <dbReference type="SAM" id="MobiDB-lite"/>
    </source>
</evidence>
<feature type="signal peptide" evidence="2">
    <location>
        <begin position="1"/>
        <end position="15"/>
    </location>
</feature>
<gene>
    <name evidence="3" type="ORF">FOZ62_021467</name>
</gene>
<sequence length="588" mass="62578">MRSFVAAVTVGVALAGQCTPDDHEFWSSYDQSFSDFLTGCAKKEWGSAEKTTQCLLGDPHNDLSAPCASCFGDYENCAKDECWFHCMWDSTSNWCLNCIDGSKCRGQLESCTGYGSGQLPPRPLGKLSSLPALGQCSAHDHDFWSSYGQTFSDFLTGCAKKEWGNAKKTTRCLLNDPMNKLSQPCASCFGNFQNCAKDECWYTCMWSSTSSSCLSCIDNSKCPGELATCSGYTAKELPPNPSTHITSLPTTTMAPTTSTTATTTSTTTVAPTTTSAAPSTTSTTSSTTTTTPRTTTAGTTPMAEGNCTAADHNLWTNYGQAYSNYIAYCGQQSFGDADATTKCLEKSGLTSTCSACFGQSVQCGRDKCMFKCLAGPTTSKCLDCIAKTECDPDLYKCAGYPASQMPPAPNAAYSNYIAYCGKQAWGSADGTSKCLEKSGLSSTCSGCFGQSVQCGRDKCMFSCLSGPTTSKCLDCIAKTECDPDLYKCAGYPASEMPPAPNAAYSNYIAYCGKQAWGSADACFGQSVQCGRDKCMFKCLSGPTTSKCLNCIAKTECDSDLYKCTGYPAAEMPPEPTAVEPLPARHLLI</sequence>
<accession>A0A7J6S6X6</accession>
<evidence type="ECO:0000313" key="3">
    <source>
        <dbReference type="EMBL" id="KAF4728704.1"/>
    </source>
</evidence>
<organism evidence="3 4">
    <name type="scientific">Perkinsus olseni</name>
    <name type="common">Perkinsus atlanticus</name>
    <dbReference type="NCBI Taxonomy" id="32597"/>
    <lineage>
        <taxon>Eukaryota</taxon>
        <taxon>Sar</taxon>
        <taxon>Alveolata</taxon>
        <taxon>Perkinsozoa</taxon>
        <taxon>Perkinsea</taxon>
        <taxon>Perkinsida</taxon>
        <taxon>Perkinsidae</taxon>
        <taxon>Perkinsus</taxon>
    </lineage>
</organism>
<dbReference type="AlphaFoldDB" id="A0A7J6S6X6"/>
<evidence type="ECO:0008006" key="5">
    <source>
        <dbReference type="Google" id="ProtNLM"/>
    </source>
</evidence>
<evidence type="ECO:0000313" key="4">
    <source>
        <dbReference type="Proteomes" id="UP000574390"/>
    </source>
</evidence>
<dbReference type="EMBL" id="JABANM010016895">
    <property type="protein sequence ID" value="KAF4728704.1"/>
    <property type="molecule type" value="Genomic_DNA"/>
</dbReference>
<evidence type="ECO:0000256" key="2">
    <source>
        <dbReference type="SAM" id="SignalP"/>
    </source>
</evidence>
<keyword evidence="2" id="KW-0732">Signal</keyword>
<feature type="compositionally biased region" description="Low complexity" evidence="1">
    <location>
        <begin position="246"/>
        <end position="299"/>
    </location>
</feature>
<protein>
    <recommendedName>
        <fullName evidence="5">Immunoglobulin super DCC subclass member</fullName>
    </recommendedName>
</protein>
<reference evidence="3 4" key="1">
    <citation type="submission" date="2020-04" db="EMBL/GenBank/DDBJ databases">
        <title>Perkinsus olseni comparative genomics.</title>
        <authorList>
            <person name="Bogema D.R."/>
        </authorList>
    </citation>
    <scope>NUCLEOTIDE SEQUENCE [LARGE SCALE GENOMIC DNA]</scope>
    <source>
        <strain evidence="3">ATCC PRA-205</strain>
    </source>
</reference>
<comment type="caution">
    <text evidence="3">The sequence shown here is derived from an EMBL/GenBank/DDBJ whole genome shotgun (WGS) entry which is preliminary data.</text>
</comment>
<dbReference type="Proteomes" id="UP000574390">
    <property type="component" value="Unassembled WGS sequence"/>
</dbReference>